<name>A0A2Z4ZNX9_9PSED</name>
<protein>
    <recommendedName>
        <fullName evidence="1">Branched-chain amino acid ATP-binding cassette transporter C-terminal domain-containing protein</fullName>
    </recommendedName>
</protein>
<organism evidence="2 3">
    <name type="scientific">Pseudomonas thivervalensis</name>
    <dbReference type="NCBI Taxonomy" id="86265"/>
    <lineage>
        <taxon>Bacteria</taxon>
        <taxon>Pseudomonadati</taxon>
        <taxon>Pseudomonadota</taxon>
        <taxon>Gammaproteobacteria</taxon>
        <taxon>Pseudomonadales</taxon>
        <taxon>Pseudomonadaceae</taxon>
        <taxon>Pseudomonas</taxon>
    </lineage>
</organism>
<proteinExistence type="predicted"/>
<keyword evidence="3" id="KW-1185">Reference proteome</keyword>
<dbReference type="EMBL" id="CP022202">
    <property type="protein sequence ID" value="AXA59917.1"/>
    <property type="molecule type" value="Genomic_DNA"/>
</dbReference>
<accession>A0A2Z4ZNX9</accession>
<evidence type="ECO:0000313" key="2">
    <source>
        <dbReference type="EMBL" id="AXA59917.1"/>
    </source>
</evidence>
<sequence length="35" mass="3637">MSALLEVRNKVGDGSPAEVQANPDVIAAYLGTPRP</sequence>
<reference evidence="3" key="1">
    <citation type="journal article" date="2021" name="Front. Microbiol.">
        <title>Genomic Analysis of the 1-Aminocyclopropane-1-Carboxylate Deaminase-Producing Pseudomonas thivervalensis SC5 Reveals Its Multifaceted Roles in Soil and in Beneficial Interactions With Plants.</title>
        <authorList>
            <person name="Nascimento F.X."/>
            <person name="Uron P."/>
            <person name="Glick B.R."/>
            <person name="Giachini A."/>
            <person name="Rossi M.J."/>
        </authorList>
    </citation>
    <scope>NUCLEOTIDE SEQUENCE [LARGE SCALE GENOMIC DNA]</scope>
    <source>
        <strain evidence="3">PLM3</strain>
    </source>
</reference>
<evidence type="ECO:0000313" key="3">
    <source>
        <dbReference type="Proteomes" id="UP000251666"/>
    </source>
</evidence>
<dbReference type="InterPro" id="IPR032823">
    <property type="entry name" value="BCA_ABC_TP_C"/>
</dbReference>
<dbReference type="KEGG" id="pthv:CE140_07625"/>
<dbReference type="Pfam" id="PF12399">
    <property type="entry name" value="BCA_ABC_TP_C"/>
    <property type="match status" value="1"/>
</dbReference>
<feature type="domain" description="Branched-chain amino acid ATP-binding cassette transporter C-terminal" evidence="1">
    <location>
        <begin position="13"/>
        <end position="32"/>
    </location>
</feature>
<gene>
    <name evidence="2" type="ORF">CEQ51_07465</name>
</gene>
<dbReference type="AlphaFoldDB" id="A0A2Z4ZNX9"/>
<evidence type="ECO:0000259" key="1">
    <source>
        <dbReference type="Pfam" id="PF12399"/>
    </source>
</evidence>
<dbReference type="Proteomes" id="UP000251666">
    <property type="component" value="Chromosome"/>
</dbReference>